<evidence type="ECO:0000259" key="6">
    <source>
        <dbReference type="Pfam" id="PF13614"/>
    </source>
</evidence>
<accession>A0A7X2LWR5</accession>
<dbReference type="InterPro" id="IPR027417">
    <property type="entry name" value="P-loop_NTPase"/>
</dbReference>
<dbReference type="InterPro" id="IPR025669">
    <property type="entry name" value="AAA_dom"/>
</dbReference>
<keyword evidence="8" id="KW-1185">Reference proteome</keyword>
<protein>
    <submittedName>
        <fullName evidence="7">AAA family ATPase</fullName>
    </submittedName>
</protein>
<dbReference type="Proteomes" id="UP000446768">
    <property type="component" value="Unassembled WGS sequence"/>
</dbReference>
<dbReference type="NCBIfam" id="TIGR03018">
    <property type="entry name" value="pepcterm_TyrKin"/>
    <property type="match status" value="1"/>
</dbReference>
<dbReference type="PANTHER" id="PTHR32309:SF31">
    <property type="entry name" value="CAPSULAR EXOPOLYSACCHARIDE FAMILY"/>
    <property type="match status" value="1"/>
</dbReference>
<keyword evidence="3" id="KW-0418">Kinase</keyword>
<keyword evidence="2" id="KW-0547">Nucleotide-binding</keyword>
<dbReference type="InterPro" id="IPR005702">
    <property type="entry name" value="Wzc-like_C"/>
</dbReference>
<dbReference type="PANTHER" id="PTHR32309">
    <property type="entry name" value="TYROSINE-PROTEIN KINASE"/>
    <property type="match status" value="1"/>
</dbReference>
<evidence type="ECO:0000313" key="8">
    <source>
        <dbReference type="Proteomes" id="UP000446768"/>
    </source>
</evidence>
<reference evidence="7 8" key="1">
    <citation type="submission" date="2019-11" db="EMBL/GenBank/DDBJ databases">
        <title>Novel species isolated from a subtropical stream in China.</title>
        <authorList>
            <person name="Lu H."/>
        </authorList>
    </citation>
    <scope>NUCLEOTIDE SEQUENCE [LARGE SCALE GENOMIC DNA]</scope>
    <source>
        <strain evidence="7 8">FT92W</strain>
    </source>
</reference>
<dbReference type="Pfam" id="PF13614">
    <property type="entry name" value="AAA_31"/>
    <property type="match status" value="1"/>
</dbReference>
<proteinExistence type="predicted"/>
<keyword evidence="5" id="KW-0829">Tyrosine-protein kinase</keyword>
<dbReference type="Gene3D" id="3.40.50.300">
    <property type="entry name" value="P-loop containing nucleotide triphosphate hydrolases"/>
    <property type="match status" value="1"/>
</dbReference>
<organism evidence="7 8">
    <name type="scientific">Pseudoduganella rivuli</name>
    <dbReference type="NCBI Taxonomy" id="2666085"/>
    <lineage>
        <taxon>Bacteria</taxon>
        <taxon>Pseudomonadati</taxon>
        <taxon>Pseudomonadota</taxon>
        <taxon>Betaproteobacteria</taxon>
        <taxon>Burkholderiales</taxon>
        <taxon>Oxalobacteraceae</taxon>
        <taxon>Telluria group</taxon>
        <taxon>Pseudoduganella</taxon>
    </lineage>
</organism>
<dbReference type="AlphaFoldDB" id="A0A7X2LWR5"/>
<dbReference type="RefSeq" id="WP_154379473.1">
    <property type="nucleotide sequence ID" value="NZ_WKJJ01000018.1"/>
</dbReference>
<evidence type="ECO:0000313" key="7">
    <source>
        <dbReference type="EMBL" id="MRV75179.1"/>
    </source>
</evidence>
<dbReference type="InterPro" id="IPR050445">
    <property type="entry name" value="Bact_polysacc_biosynth/exp"/>
</dbReference>
<keyword evidence="4" id="KW-0067">ATP-binding</keyword>
<keyword evidence="1" id="KW-0808">Transferase</keyword>
<name>A0A7X2LWR5_9BURK</name>
<evidence type="ECO:0000256" key="1">
    <source>
        <dbReference type="ARBA" id="ARBA00022679"/>
    </source>
</evidence>
<dbReference type="CDD" id="cd05387">
    <property type="entry name" value="BY-kinase"/>
    <property type="match status" value="1"/>
</dbReference>
<comment type="caution">
    <text evidence="7">The sequence shown here is derived from an EMBL/GenBank/DDBJ whole genome shotgun (WGS) entry which is preliminary data.</text>
</comment>
<sequence>MPSGQPPPRLLPPASPQGPHHAAVAEEFRMIKRPLLRQLRDKDCARANLIAVTSAMPGEGKSFCAINLALSMATERDTTVLLVDAHMARPAVPAMLGMRDCPGMMDLLLDDTLSIADVIIKTGIPALSVLPAGKAHHHAVEMLASRDMERLLEELASRYADRVIIFDTAPLLATTEASVLTAQMGQVVLVVDAETTTHANLGDALRHLEPCPHIHLVYNKANVRPMPPAYGGR</sequence>
<dbReference type="SUPFAM" id="SSF52540">
    <property type="entry name" value="P-loop containing nucleoside triphosphate hydrolases"/>
    <property type="match status" value="1"/>
</dbReference>
<gene>
    <name evidence="7" type="ORF">GJ700_26030</name>
</gene>
<feature type="domain" description="AAA" evidence="6">
    <location>
        <begin position="49"/>
        <end position="196"/>
    </location>
</feature>
<evidence type="ECO:0000256" key="4">
    <source>
        <dbReference type="ARBA" id="ARBA00022840"/>
    </source>
</evidence>
<evidence type="ECO:0000256" key="3">
    <source>
        <dbReference type="ARBA" id="ARBA00022777"/>
    </source>
</evidence>
<evidence type="ECO:0000256" key="5">
    <source>
        <dbReference type="ARBA" id="ARBA00023137"/>
    </source>
</evidence>
<dbReference type="EMBL" id="WKJJ01000018">
    <property type="protein sequence ID" value="MRV75179.1"/>
    <property type="molecule type" value="Genomic_DNA"/>
</dbReference>
<evidence type="ECO:0000256" key="2">
    <source>
        <dbReference type="ARBA" id="ARBA00022741"/>
    </source>
</evidence>